<evidence type="ECO:0000313" key="10">
    <source>
        <dbReference type="RefSeq" id="XP_030758742.1"/>
    </source>
</evidence>
<dbReference type="KEGG" id="soy:115884337"/>
<evidence type="ECO:0000256" key="6">
    <source>
        <dbReference type="ARBA" id="ARBA00023180"/>
    </source>
</evidence>
<dbReference type="GeneID" id="115884337"/>
<sequence length="959" mass="107047">MEPADKKKRSLVNLFSFLTTCLFLFLAVQFSDGVSGAVSNFATKINKITDSLDKAVLGLSTDVNYTDYNAKTDYLSVNTSFETKGMAGLYNITTLFIKAVMPKDILMQGLVTVDKNKQIHLTYDYADLMWYYQTLVALLVFLALCVVLFPLFFLFFCCCRCCCGNCGARSQPADKKKDLCKKLCQGTVLIVLATGLLFGVVCAFVSNEQMQEGIRDFPNNMNNSIQDTGKYLNHTSGEINHLLVDNYNEFSDALFGVLDNASVAVTSQLEEYSNATAMLQLLDFAHNLTNVQTTLEDLKTSSNRLRVYASQLNDALRKVKKDLTTTLQDCKLDPCNAVRNNVSLLQTNIDFNKYVDRYFPRLPDLSDSITSIEGLGIEDIQTAAENGNENLNNVKKQIADSLKTGIGSAKSQITKSGQDIKTKMNDVTDMINEFQTSLTSTTKEPLEKANDYIAKYGMYRYYAGLTVACVLLLVTVCIALGLICGICGKRPDGFSDNCCNKGAGSQFLICAVVIMFIFGFVISVMTLVSVVVGIVSDKAVCSTFKNPSGSNIMQVLDDLVEFDSFKVSFSSMLKNCHSNQSVYTTFNLKDKFNIAEVRSQFNISEQLSEFNLNKSMFDNFKILDEGNMRIMDNLKNFQTPNLDKFTDELSAKFTNYNLNQLSDKIQEVIDTMKKTQDPGYEDTIRNLQLSQLHLSTYNEKILDPMRNLATQVMTNATELDSMLKMGSDSFNDAVNDLLDKIVKAQDYLLNHGADSLINITDNFKGTIITLVDGYMDRVEYQITNEVGTCGPLSAVINSTLTSTCDKILLPWNGFWFSMFWSILLYIVTIVVAIKLATLYQKYKPYGHGYVETEYLYDAYADSIPLNSRAGKRGKKKGKKSKRYEERHPPNAGHGAVARGSHPVDGRYDDMAPKPGIGRIFQTVGPLTTKEHPLNTRGPHHIIIQDQGANNKPKNHRQDV</sequence>
<dbReference type="AlphaFoldDB" id="A0A6J2Y506"/>
<comment type="similarity">
    <text evidence="2">Belongs to the prominin family.</text>
</comment>
<proteinExistence type="inferred from homology"/>
<name>A0A6J2Y506_SITOR</name>
<evidence type="ECO:0000313" key="9">
    <source>
        <dbReference type="Proteomes" id="UP000504635"/>
    </source>
</evidence>
<reference evidence="10 11" key="1">
    <citation type="submission" date="2025-04" db="UniProtKB">
        <authorList>
            <consortium name="RefSeq"/>
        </authorList>
    </citation>
    <scope>IDENTIFICATION</scope>
    <source>
        <tissue evidence="10 11">Gonads</tissue>
    </source>
</reference>
<keyword evidence="5 8" id="KW-0472">Membrane</keyword>
<dbReference type="RefSeq" id="XP_030758742.1">
    <property type="nucleotide sequence ID" value="XM_030902882.1"/>
</dbReference>
<evidence type="ECO:0000256" key="7">
    <source>
        <dbReference type="SAM" id="MobiDB-lite"/>
    </source>
</evidence>
<feature type="transmembrane region" description="Helical" evidence="8">
    <location>
        <begin position="507"/>
        <end position="535"/>
    </location>
</feature>
<feature type="compositionally biased region" description="Basic residues" evidence="7">
    <location>
        <begin position="869"/>
        <end position="881"/>
    </location>
</feature>
<dbReference type="RefSeq" id="XP_030758743.1">
    <property type="nucleotide sequence ID" value="XM_030902883.1"/>
</dbReference>
<dbReference type="GO" id="GO:0016020">
    <property type="term" value="C:membrane"/>
    <property type="evidence" value="ECO:0007669"/>
    <property type="project" value="UniProtKB-SubCell"/>
</dbReference>
<gene>
    <name evidence="10 11" type="primary">LOC115884337</name>
</gene>
<feature type="transmembrane region" description="Helical" evidence="8">
    <location>
        <begin position="461"/>
        <end position="486"/>
    </location>
</feature>
<dbReference type="Pfam" id="PF05478">
    <property type="entry name" value="Prominin"/>
    <property type="match status" value="1"/>
</dbReference>
<dbReference type="PANTHER" id="PTHR22730">
    <property type="entry name" value="PROMININ PROM PROTEIN"/>
    <property type="match status" value="1"/>
</dbReference>
<protein>
    <submittedName>
        <fullName evidence="10 11">Prominin-like protein isoform X1</fullName>
    </submittedName>
</protein>
<dbReference type="InterPro" id="IPR008795">
    <property type="entry name" value="Prominin"/>
</dbReference>
<evidence type="ECO:0000256" key="2">
    <source>
        <dbReference type="ARBA" id="ARBA00006058"/>
    </source>
</evidence>
<dbReference type="OrthoDB" id="6229420at2759"/>
<dbReference type="PANTHER" id="PTHR22730:SF1">
    <property type="entry name" value="PROMININ-LIKE PROTEIN"/>
    <property type="match status" value="1"/>
</dbReference>
<feature type="transmembrane region" description="Helical" evidence="8">
    <location>
        <begin position="12"/>
        <end position="31"/>
    </location>
</feature>
<evidence type="ECO:0000256" key="8">
    <source>
        <dbReference type="SAM" id="Phobius"/>
    </source>
</evidence>
<dbReference type="Proteomes" id="UP000504635">
    <property type="component" value="Unplaced"/>
</dbReference>
<feature type="transmembrane region" description="Helical" evidence="8">
    <location>
        <begin position="130"/>
        <end position="163"/>
    </location>
</feature>
<evidence type="ECO:0000256" key="3">
    <source>
        <dbReference type="ARBA" id="ARBA00022692"/>
    </source>
</evidence>
<evidence type="ECO:0000256" key="1">
    <source>
        <dbReference type="ARBA" id="ARBA00004141"/>
    </source>
</evidence>
<accession>A0A6J2Y506</accession>
<keyword evidence="4 8" id="KW-1133">Transmembrane helix</keyword>
<evidence type="ECO:0000256" key="4">
    <source>
        <dbReference type="ARBA" id="ARBA00022989"/>
    </source>
</evidence>
<feature type="transmembrane region" description="Helical" evidence="8">
    <location>
        <begin position="183"/>
        <end position="206"/>
    </location>
</feature>
<evidence type="ECO:0000313" key="11">
    <source>
        <dbReference type="RefSeq" id="XP_030758743.1"/>
    </source>
</evidence>
<keyword evidence="9" id="KW-1185">Reference proteome</keyword>
<keyword evidence="3 8" id="KW-0812">Transmembrane</keyword>
<comment type="subcellular location">
    <subcellularLocation>
        <location evidence="1">Membrane</location>
        <topology evidence="1">Multi-pass membrane protein</topology>
    </subcellularLocation>
</comment>
<evidence type="ECO:0000256" key="5">
    <source>
        <dbReference type="ARBA" id="ARBA00023136"/>
    </source>
</evidence>
<feature type="transmembrane region" description="Helical" evidence="8">
    <location>
        <begin position="814"/>
        <end position="833"/>
    </location>
</feature>
<organism evidence="9 10">
    <name type="scientific">Sitophilus oryzae</name>
    <name type="common">Rice weevil</name>
    <name type="synonym">Curculio oryzae</name>
    <dbReference type="NCBI Taxonomy" id="7048"/>
    <lineage>
        <taxon>Eukaryota</taxon>
        <taxon>Metazoa</taxon>
        <taxon>Ecdysozoa</taxon>
        <taxon>Arthropoda</taxon>
        <taxon>Hexapoda</taxon>
        <taxon>Insecta</taxon>
        <taxon>Pterygota</taxon>
        <taxon>Neoptera</taxon>
        <taxon>Endopterygota</taxon>
        <taxon>Coleoptera</taxon>
        <taxon>Polyphaga</taxon>
        <taxon>Cucujiformia</taxon>
        <taxon>Curculionidae</taxon>
        <taxon>Dryophthorinae</taxon>
        <taxon>Sitophilus</taxon>
    </lineage>
</organism>
<feature type="region of interest" description="Disordered" evidence="7">
    <location>
        <begin position="867"/>
        <end position="902"/>
    </location>
</feature>
<keyword evidence="6" id="KW-0325">Glycoprotein</keyword>